<name>A0AAD7M100_QUISA</name>
<feature type="region of interest" description="Disordered" evidence="1">
    <location>
        <begin position="47"/>
        <end position="68"/>
    </location>
</feature>
<feature type="compositionally biased region" description="Pro residues" evidence="1">
    <location>
        <begin position="52"/>
        <end position="68"/>
    </location>
</feature>
<dbReference type="AlphaFoldDB" id="A0AAD7M100"/>
<proteinExistence type="predicted"/>
<organism evidence="2 3">
    <name type="scientific">Quillaja saponaria</name>
    <name type="common">Soap bark tree</name>
    <dbReference type="NCBI Taxonomy" id="32244"/>
    <lineage>
        <taxon>Eukaryota</taxon>
        <taxon>Viridiplantae</taxon>
        <taxon>Streptophyta</taxon>
        <taxon>Embryophyta</taxon>
        <taxon>Tracheophyta</taxon>
        <taxon>Spermatophyta</taxon>
        <taxon>Magnoliopsida</taxon>
        <taxon>eudicotyledons</taxon>
        <taxon>Gunneridae</taxon>
        <taxon>Pentapetalae</taxon>
        <taxon>rosids</taxon>
        <taxon>fabids</taxon>
        <taxon>Fabales</taxon>
        <taxon>Quillajaceae</taxon>
        <taxon>Quillaja</taxon>
    </lineage>
</organism>
<evidence type="ECO:0000256" key="1">
    <source>
        <dbReference type="SAM" id="MobiDB-lite"/>
    </source>
</evidence>
<comment type="caution">
    <text evidence="2">The sequence shown here is derived from an EMBL/GenBank/DDBJ whole genome shotgun (WGS) entry which is preliminary data.</text>
</comment>
<gene>
    <name evidence="2" type="ORF">O6P43_012123</name>
</gene>
<accession>A0AAD7M100</accession>
<feature type="region of interest" description="Disordered" evidence="1">
    <location>
        <begin position="82"/>
        <end position="114"/>
    </location>
</feature>
<evidence type="ECO:0000313" key="2">
    <source>
        <dbReference type="EMBL" id="KAJ7967941.1"/>
    </source>
</evidence>
<feature type="compositionally biased region" description="Basic and acidic residues" evidence="1">
    <location>
        <begin position="93"/>
        <end position="114"/>
    </location>
</feature>
<dbReference type="Proteomes" id="UP001163823">
    <property type="component" value="Chromosome 5"/>
</dbReference>
<evidence type="ECO:0000313" key="3">
    <source>
        <dbReference type="Proteomes" id="UP001163823"/>
    </source>
</evidence>
<reference evidence="2" key="1">
    <citation type="journal article" date="2023" name="Science">
        <title>Elucidation of the pathway for biosynthesis of saponin adjuvants from the soapbark tree.</title>
        <authorList>
            <person name="Reed J."/>
            <person name="Orme A."/>
            <person name="El-Demerdash A."/>
            <person name="Owen C."/>
            <person name="Martin L.B.B."/>
            <person name="Misra R.C."/>
            <person name="Kikuchi S."/>
            <person name="Rejzek M."/>
            <person name="Martin A.C."/>
            <person name="Harkess A."/>
            <person name="Leebens-Mack J."/>
            <person name="Louveau T."/>
            <person name="Stephenson M.J."/>
            <person name="Osbourn A."/>
        </authorList>
    </citation>
    <scope>NUCLEOTIDE SEQUENCE</scope>
    <source>
        <strain evidence="2">S10</strain>
    </source>
</reference>
<dbReference type="KEGG" id="qsa:O6P43_012123"/>
<protein>
    <submittedName>
        <fullName evidence="2">Uncharacterized protein</fullName>
    </submittedName>
</protein>
<keyword evidence="3" id="KW-1185">Reference proteome</keyword>
<sequence>MENMDSRIDSFIQELKADSEAKFQAMMELNNARFQEVLTAMSALQKDKENCHPPPYEGETPPILPSPPGLHFAHQQRVDPQTNQFVPPVREIPPVKEARQQEDQELKVERLSFA</sequence>
<dbReference type="EMBL" id="JARAOO010000005">
    <property type="protein sequence ID" value="KAJ7967941.1"/>
    <property type="molecule type" value="Genomic_DNA"/>
</dbReference>